<accession>A0AAV4VHJ9</accession>
<proteinExistence type="predicted"/>
<dbReference type="AlphaFoldDB" id="A0AAV4VHJ9"/>
<dbReference type="Proteomes" id="UP001054837">
    <property type="component" value="Unassembled WGS sequence"/>
</dbReference>
<evidence type="ECO:0000313" key="1">
    <source>
        <dbReference type="EMBL" id="GIY69523.1"/>
    </source>
</evidence>
<dbReference type="EMBL" id="BPLQ01013048">
    <property type="protein sequence ID" value="GIY69523.1"/>
    <property type="molecule type" value="Genomic_DNA"/>
</dbReference>
<evidence type="ECO:0000313" key="2">
    <source>
        <dbReference type="Proteomes" id="UP001054837"/>
    </source>
</evidence>
<gene>
    <name evidence="1" type="ORF">CDAR_128571</name>
</gene>
<keyword evidence="2" id="KW-1185">Reference proteome</keyword>
<sequence>MSRERATLDSNVYAADPLVPAGRNLDGFASAFLRSGMDPLTAESFILLPCLQLFPCFNFNTPSTPYPPSTPTQPLETGIQVIRNTCPLTWRR</sequence>
<comment type="caution">
    <text evidence="1">The sequence shown here is derived from an EMBL/GenBank/DDBJ whole genome shotgun (WGS) entry which is preliminary data.</text>
</comment>
<name>A0AAV4VHJ9_9ARAC</name>
<protein>
    <submittedName>
        <fullName evidence="1">Uncharacterized protein</fullName>
    </submittedName>
</protein>
<organism evidence="1 2">
    <name type="scientific">Caerostris darwini</name>
    <dbReference type="NCBI Taxonomy" id="1538125"/>
    <lineage>
        <taxon>Eukaryota</taxon>
        <taxon>Metazoa</taxon>
        <taxon>Ecdysozoa</taxon>
        <taxon>Arthropoda</taxon>
        <taxon>Chelicerata</taxon>
        <taxon>Arachnida</taxon>
        <taxon>Araneae</taxon>
        <taxon>Araneomorphae</taxon>
        <taxon>Entelegynae</taxon>
        <taxon>Araneoidea</taxon>
        <taxon>Araneidae</taxon>
        <taxon>Caerostris</taxon>
    </lineage>
</organism>
<reference evidence="1 2" key="1">
    <citation type="submission" date="2021-06" db="EMBL/GenBank/DDBJ databases">
        <title>Caerostris darwini draft genome.</title>
        <authorList>
            <person name="Kono N."/>
            <person name="Arakawa K."/>
        </authorList>
    </citation>
    <scope>NUCLEOTIDE SEQUENCE [LARGE SCALE GENOMIC DNA]</scope>
</reference>